<dbReference type="Gene3D" id="3.30.1120.10">
    <property type="match status" value="1"/>
</dbReference>
<organism evidence="6 7">
    <name type="scientific">Tepidicaulis marinus</name>
    <dbReference type="NCBI Taxonomy" id="1333998"/>
    <lineage>
        <taxon>Bacteria</taxon>
        <taxon>Pseudomonadati</taxon>
        <taxon>Pseudomonadota</taxon>
        <taxon>Alphaproteobacteria</taxon>
        <taxon>Hyphomicrobiales</taxon>
        <taxon>Parvibaculaceae</taxon>
        <taxon>Tepidicaulis</taxon>
    </lineage>
</organism>
<evidence type="ECO:0000256" key="4">
    <source>
        <dbReference type="ARBA" id="ARBA00022837"/>
    </source>
</evidence>
<sequence>MAIGKKTGGLLAAAVLVGAALWYLAAQYWIYVPGILAEWRDPIGPNRPVAWEKGPEEAAQPAGERAPNVLLILVDDLGFNDLTFAGGGLAGGTVPTPHIDSIAKSGVTFANGYAGNATCAPSRAAIMTGRYATRFGFEFTPAPVPFHRLIASFSEDRDPPAFYHAEREAETPPVDDMGIPHSEVTVAELLQENGYHTLMLGKWHLGGAPGMRPDAHGFHEYLGFMPGAAMFLPKDHPDAVNSIQEFDPIDTFLWANLPYAIRFNGSDRFEPDGYMTDYLSAEAVKAIEANKNRPFFMYLAYNAPHTPLQATRADYDALSHIEDHTERVYAAMIRALDRGVGEVLGALKENGLEENTLVIFTSDNGGAHYVGLPDLNRPYRGWKATFFEGGIHVPYFLKWPKVLPSGAELAAPAAHIDIFSTVAAAAGAAQPQDREIDGIDLTALAKGATAPSRPLFWRSGNYMVLMDEGWKLQRSGTQDKVWLFNLNEDPTEQQDLSEQAPEKLAEMTAKLDAINARQGKPLWPSLIEAPIAIDRPLNTPQEEGETFIYWSN</sequence>
<evidence type="ECO:0000259" key="5">
    <source>
        <dbReference type="Pfam" id="PF00884"/>
    </source>
</evidence>
<accession>A0A081BBT2</accession>
<dbReference type="InterPro" id="IPR024607">
    <property type="entry name" value="Sulfatase_CS"/>
</dbReference>
<comment type="caution">
    <text evidence="6">The sequence shown here is derived from an EMBL/GenBank/DDBJ whole genome shotgun (WGS) entry which is preliminary data.</text>
</comment>
<dbReference type="InterPro" id="IPR050738">
    <property type="entry name" value="Sulfatase"/>
</dbReference>
<dbReference type="PROSITE" id="PS00523">
    <property type="entry name" value="SULFATASE_1"/>
    <property type="match status" value="1"/>
</dbReference>
<keyword evidence="3" id="KW-0378">Hydrolase</keyword>
<dbReference type="PANTHER" id="PTHR42693">
    <property type="entry name" value="ARYLSULFATASE FAMILY MEMBER"/>
    <property type="match status" value="1"/>
</dbReference>
<dbReference type="Proteomes" id="UP000028702">
    <property type="component" value="Unassembled WGS sequence"/>
</dbReference>
<comment type="similarity">
    <text evidence="1">Belongs to the sulfatase family.</text>
</comment>
<dbReference type="GO" id="GO:0004065">
    <property type="term" value="F:arylsulfatase activity"/>
    <property type="evidence" value="ECO:0007669"/>
    <property type="project" value="TreeGrafter"/>
</dbReference>
<dbReference type="eggNOG" id="COG3119">
    <property type="taxonomic scope" value="Bacteria"/>
</dbReference>
<dbReference type="Pfam" id="PF00884">
    <property type="entry name" value="Sulfatase"/>
    <property type="match status" value="1"/>
</dbReference>
<feature type="domain" description="Sulfatase N-terminal" evidence="5">
    <location>
        <begin position="67"/>
        <end position="428"/>
    </location>
</feature>
<protein>
    <submittedName>
        <fullName evidence="6">Sulfatase</fullName>
    </submittedName>
</protein>
<keyword evidence="2" id="KW-0479">Metal-binding</keyword>
<dbReference type="InterPro" id="IPR017850">
    <property type="entry name" value="Alkaline_phosphatase_core_sf"/>
</dbReference>
<dbReference type="PANTHER" id="PTHR42693:SF53">
    <property type="entry name" value="ENDO-4-O-SULFATASE"/>
    <property type="match status" value="1"/>
</dbReference>
<evidence type="ECO:0000313" key="7">
    <source>
        <dbReference type="Proteomes" id="UP000028702"/>
    </source>
</evidence>
<dbReference type="EMBL" id="BBIO01000010">
    <property type="protein sequence ID" value="GAK45500.1"/>
    <property type="molecule type" value="Genomic_DNA"/>
</dbReference>
<dbReference type="RefSeq" id="WP_045446688.1">
    <property type="nucleotide sequence ID" value="NZ_BBIO01000010.1"/>
</dbReference>
<keyword evidence="7" id="KW-1185">Reference proteome</keyword>
<evidence type="ECO:0000256" key="1">
    <source>
        <dbReference type="ARBA" id="ARBA00008779"/>
    </source>
</evidence>
<proteinExistence type="inferred from homology"/>
<dbReference type="InterPro" id="IPR000917">
    <property type="entry name" value="Sulfatase_N"/>
</dbReference>
<dbReference type="AlphaFoldDB" id="A0A081BBT2"/>
<evidence type="ECO:0000313" key="6">
    <source>
        <dbReference type="EMBL" id="GAK45500.1"/>
    </source>
</evidence>
<dbReference type="GO" id="GO:0046872">
    <property type="term" value="F:metal ion binding"/>
    <property type="evidence" value="ECO:0007669"/>
    <property type="project" value="UniProtKB-KW"/>
</dbReference>
<dbReference type="SUPFAM" id="SSF53649">
    <property type="entry name" value="Alkaline phosphatase-like"/>
    <property type="match status" value="1"/>
</dbReference>
<dbReference type="STRING" id="1333998.M2A_1999"/>
<dbReference type="Gene3D" id="3.40.720.10">
    <property type="entry name" value="Alkaline Phosphatase, subunit A"/>
    <property type="match status" value="1"/>
</dbReference>
<gene>
    <name evidence="6" type="ORF">M2A_1999</name>
</gene>
<keyword evidence="4" id="KW-0106">Calcium</keyword>
<reference evidence="6 7" key="1">
    <citation type="submission" date="2014-07" db="EMBL/GenBank/DDBJ databases">
        <title>Tepidicaulis marinum gen. nov., sp. nov., a novel marine bacterium denitrifying nitrate to nitrous oxide strictly under microaerobic conditions.</title>
        <authorList>
            <person name="Takeuchi M."/>
            <person name="Yamagishi T."/>
            <person name="Kamagata Y."/>
            <person name="Oshima K."/>
            <person name="Hattori M."/>
            <person name="Katayama T."/>
            <person name="Hanada S."/>
            <person name="Tamaki H."/>
            <person name="Marumo K."/>
            <person name="Maeda H."/>
            <person name="Nedachi M."/>
            <person name="Iwasaki W."/>
            <person name="Suwa Y."/>
            <person name="Sakata S."/>
        </authorList>
    </citation>
    <scope>NUCLEOTIDE SEQUENCE [LARGE SCALE GENOMIC DNA]</scope>
    <source>
        <strain evidence="6 7">MA2</strain>
    </source>
</reference>
<evidence type="ECO:0000256" key="2">
    <source>
        <dbReference type="ARBA" id="ARBA00022723"/>
    </source>
</evidence>
<evidence type="ECO:0000256" key="3">
    <source>
        <dbReference type="ARBA" id="ARBA00022801"/>
    </source>
</evidence>
<name>A0A081BBT2_9HYPH</name>